<feature type="transmembrane region" description="Helical" evidence="6">
    <location>
        <begin position="239"/>
        <end position="258"/>
    </location>
</feature>
<dbReference type="SUPFAM" id="SSF103473">
    <property type="entry name" value="MFS general substrate transporter"/>
    <property type="match status" value="1"/>
</dbReference>
<dbReference type="OrthoDB" id="5296287at2759"/>
<dbReference type="PROSITE" id="PS50850">
    <property type="entry name" value="MFS"/>
    <property type="match status" value="1"/>
</dbReference>
<keyword evidence="2 6" id="KW-0812">Transmembrane</keyword>
<evidence type="ECO:0000256" key="3">
    <source>
        <dbReference type="ARBA" id="ARBA00022989"/>
    </source>
</evidence>
<dbReference type="Proteomes" id="UP000053611">
    <property type="component" value="Unassembled WGS sequence"/>
</dbReference>
<feature type="transmembrane region" description="Helical" evidence="6">
    <location>
        <begin position="466"/>
        <end position="487"/>
    </location>
</feature>
<protein>
    <submittedName>
        <fullName evidence="8">MFS general substrate transporter</fullName>
    </submittedName>
</protein>
<evidence type="ECO:0000313" key="8">
    <source>
        <dbReference type="EMBL" id="KLT41929.1"/>
    </source>
</evidence>
<evidence type="ECO:0000259" key="7">
    <source>
        <dbReference type="PROSITE" id="PS50850"/>
    </source>
</evidence>
<organism evidence="8 9">
    <name type="scientific">Cutaneotrichosporon oleaginosum</name>
    <dbReference type="NCBI Taxonomy" id="879819"/>
    <lineage>
        <taxon>Eukaryota</taxon>
        <taxon>Fungi</taxon>
        <taxon>Dikarya</taxon>
        <taxon>Basidiomycota</taxon>
        <taxon>Agaricomycotina</taxon>
        <taxon>Tremellomycetes</taxon>
        <taxon>Trichosporonales</taxon>
        <taxon>Trichosporonaceae</taxon>
        <taxon>Cutaneotrichosporon</taxon>
    </lineage>
</organism>
<dbReference type="GO" id="GO:0015355">
    <property type="term" value="F:secondary active monocarboxylate transmembrane transporter activity"/>
    <property type="evidence" value="ECO:0007669"/>
    <property type="project" value="TreeGrafter"/>
</dbReference>
<keyword evidence="9" id="KW-1185">Reference proteome</keyword>
<feature type="transmembrane region" description="Helical" evidence="6">
    <location>
        <begin position="150"/>
        <end position="170"/>
    </location>
</feature>
<keyword evidence="3 6" id="KW-1133">Transmembrane helix</keyword>
<feature type="region of interest" description="Disordered" evidence="5">
    <location>
        <begin position="571"/>
        <end position="590"/>
    </location>
</feature>
<gene>
    <name evidence="8" type="ORF">CC85DRAFT_319338</name>
</gene>
<dbReference type="RefSeq" id="XP_018278420.1">
    <property type="nucleotide sequence ID" value="XM_018426182.1"/>
</dbReference>
<reference evidence="8 9" key="1">
    <citation type="submission" date="2015-03" db="EMBL/GenBank/DDBJ databases">
        <title>Genomics and transcriptomics of the oil-accumulating basidiomycete yeast T. oleaginosus allow insights into substrate utilization and the diverse evolutionary trajectories of mating systems in fungi.</title>
        <authorList>
            <consortium name="DOE Joint Genome Institute"/>
            <person name="Kourist R."/>
            <person name="Kracht O."/>
            <person name="Bracharz F."/>
            <person name="Lipzen A."/>
            <person name="Nolan M."/>
            <person name="Ohm R."/>
            <person name="Grigoriev I."/>
            <person name="Sun S."/>
            <person name="Heitman J."/>
            <person name="Bruck T."/>
            <person name="Nowrousian M."/>
        </authorList>
    </citation>
    <scope>NUCLEOTIDE SEQUENCE [LARGE SCALE GENOMIC DNA]</scope>
    <source>
        <strain evidence="8 9">IBC0246</strain>
    </source>
</reference>
<evidence type="ECO:0000256" key="2">
    <source>
        <dbReference type="ARBA" id="ARBA00022692"/>
    </source>
</evidence>
<dbReference type="PANTHER" id="PTHR23508">
    <property type="entry name" value="CARBOXYLIC ACID TRANSPORTER PROTEIN HOMOLOG"/>
    <property type="match status" value="1"/>
</dbReference>
<dbReference type="InterPro" id="IPR011701">
    <property type="entry name" value="MFS"/>
</dbReference>
<feature type="transmembrane region" description="Helical" evidence="6">
    <location>
        <begin position="83"/>
        <end position="101"/>
    </location>
</feature>
<sequence length="597" mass="65893">MPVHVYPPPGSSTARDAQRPRRRRNNTHAPHTFRGQLQGWHADREDGRSFFRAMFPSWKTERSADDVIYNPFKLMAMVKPMDWLYFISGWFAWTVDGFDFFTVTVTIDKLEHYFQRETVDIAASMTLTLMFRSLGALTFGILADRFGRKWTLVVNLILIATFEFCTAFTTNYAGFLGVRSLFGIVMGGVWGQAAATALENVPVPARGLLSGIMQGGYTLGYVLAAVANLALTDRYGWKSVFYCGGAISLLAAIIRAMLPESRQYILAREQLKAEGLSSKQTARIFFKELKAMLKVNWLRCVWGVCLMTGFNYLAHGSQDLYPSFLRESKGLTPTNVSASTILASGGATIGSAFAGYLSQYAGRRLGAMIFLLWTAAWIPLWILPNTFGSLSAGGFLIQFGVFGTWGVVPIYLGEISPPAFRASFAGVTYQLGNMIASPAAQIQADAGKVMRTMGVNLTAGKGVADYATVQGIVTGTVIVWLFIFLFLGPEADGSHFDQAKVAFQEGGGTAEPADFVRPDHGHFHAHDDNRLLLEEEVTHLCQLPPKRPRLQCHYGESAFSPIRLKLPKPSAISKRPEHGPPIEETRQHAEPLCRAWV</sequence>
<keyword evidence="4 6" id="KW-0472">Membrane</keyword>
<dbReference type="GO" id="GO:0035879">
    <property type="term" value="P:plasma membrane lactate transport"/>
    <property type="evidence" value="ECO:0007669"/>
    <property type="project" value="TreeGrafter"/>
</dbReference>
<evidence type="ECO:0000256" key="1">
    <source>
        <dbReference type="ARBA" id="ARBA00004141"/>
    </source>
</evidence>
<evidence type="ECO:0000256" key="6">
    <source>
        <dbReference type="SAM" id="Phobius"/>
    </source>
</evidence>
<feature type="compositionally biased region" description="Basic and acidic residues" evidence="5">
    <location>
        <begin position="574"/>
        <end position="590"/>
    </location>
</feature>
<proteinExistence type="predicted"/>
<evidence type="ECO:0000256" key="5">
    <source>
        <dbReference type="SAM" id="MobiDB-lite"/>
    </source>
</evidence>
<accession>A0A0J1B2V9</accession>
<dbReference type="GeneID" id="28986785"/>
<feature type="transmembrane region" description="Helical" evidence="6">
    <location>
        <begin position="121"/>
        <end position="143"/>
    </location>
</feature>
<dbReference type="GO" id="GO:0005886">
    <property type="term" value="C:plasma membrane"/>
    <property type="evidence" value="ECO:0007669"/>
    <property type="project" value="TreeGrafter"/>
</dbReference>
<feature type="transmembrane region" description="Helical" evidence="6">
    <location>
        <begin position="365"/>
        <end position="383"/>
    </location>
</feature>
<name>A0A0J1B2V9_9TREE</name>
<comment type="subcellular location">
    <subcellularLocation>
        <location evidence="1">Membrane</location>
        <topology evidence="1">Multi-pass membrane protein</topology>
    </subcellularLocation>
</comment>
<dbReference type="InterPro" id="IPR005828">
    <property type="entry name" value="MFS_sugar_transport-like"/>
</dbReference>
<dbReference type="CDD" id="cd17316">
    <property type="entry name" value="MFS_SV2_like"/>
    <property type="match status" value="1"/>
</dbReference>
<dbReference type="Pfam" id="PF00083">
    <property type="entry name" value="Sugar_tr"/>
    <property type="match status" value="1"/>
</dbReference>
<feature type="transmembrane region" description="Helical" evidence="6">
    <location>
        <begin position="395"/>
        <end position="413"/>
    </location>
</feature>
<evidence type="ECO:0000256" key="4">
    <source>
        <dbReference type="ARBA" id="ARBA00023136"/>
    </source>
</evidence>
<feature type="transmembrane region" description="Helical" evidence="6">
    <location>
        <begin position="334"/>
        <end position="358"/>
    </location>
</feature>
<dbReference type="PANTHER" id="PTHR23508:SF10">
    <property type="entry name" value="CARBOXYLIC ACID TRANSPORTER PROTEIN HOMOLOG"/>
    <property type="match status" value="1"/>
</dbReference>
<dbReference type="Pfam" id="PF07690">
    <property type="entry name" value="MFS_1"/>
    <property type="match status" value="1"/>
</dbReference>
<dbReference type="EMBL" id="KQ087211">
    <property type="protein sequence ID" value="KLT41929.1"/>
    <property type="molecule type" value="Genomic_DNA"/>
</dbReference>
<feature type="transmembrane region" description="Helical" evidence="6">
    <location>
        <begin position="296"/>
        <end position="314"/>
    </location>
</feature>
<dbReference type="Gene3D" id="1.20.1250.20">
    <property type="entry name" value="MFS general substrate transporter like domains"/>
    <property type="match status" value="2"/>
</dbReference>
<dbReference type="InterPro" id="IPR036259">
    <property type="entry name" value="MFS_trans_sf"/>
</dbReference>
<dbReference type="AlphaFoldDB" id="A0A0J1B2V9"/>
<feature type="compositionally biased region" description="Pro residues" evidence="5">
    <location>
        <begin position="1"/>
        <end position="10"/>
    </location>
</feature>
<feature type="domain" description="Major facilitator superfamily (MFS) profile" evidence="7">
    <location>
        <begin position="85"/>
        <end position="492"/>
    </location>
</feature>
<feature type="region of interest" description="Disordered" evidence="5">
    <location>
        <begin position="1"/>
        <end position="35"/>
    </location>
</feature>
<feature type="transmembrane region" description="Helical" evidence="6">
    <location>
        <begin position="207"/>
        <end position="227"/>
    </location>
</feature>
<evidence type="ECO:0000313" key="9">
    <source>
        <dbReference type="Proteomes" id="UP000053611"/>
    </source>
</evidence>
<dbReference type="InterPro" id="IPR020846">
    <property type="entry name" value="MFS_dom"/>
</dbReference>